<protein>
    <recommendedName>
        <fullName evidence="2">ACB domain-containing protein</fullName>
    </recommendedName>
</protein>
<dbReference type="PRINTS" id="PR00689">
    <property type="entry name" value="ACOABINDINGP"/>
</dbReference>
<dbReference type="GO" id="GO:0000062">
    <property type="term" value="F:fatty-acyl-CoA binding"/>
    <property type="evidence" value="ECO:0007669"/>
    <property type="project" value="InterPro"/>
</dbReference>
<reference evidence="3" key="1">
    <citation type="journal article" date="2020" name="Nature">
        <title>Giant virus diversity and host interactions through global metagenomics.</title>
        <authorList>
            <person name="Schulz F."/>
            <person name="Roux S."/>
            <person name="Paez-Espino D."/>
            <person name="Jungbluth S."/>
            <person name="Walsh D.A."/>
            <person name="Denef V.J."/>
            <person name="McMahon K.D."/>
            <person name="Konstantinidis K.T."/>
            <person name="Eloe-Fadrosh E.A."/>
            <person name="Kyrpides N.C."/>
            <person name="Woyke T."/>
        </authorList>
    </citation>
    <scope>NUCLEOTIDE SEQUENCE</scope>
    <source>
        <strain evidence="3">GVMAG-M-3300024258-14</strain>
    </source>
</reference>
<dbReference type="AlphaFoldDB" id="A0A6C0ILL7"/>
<accession>A0A6C0ILL7</accession>
<name>A0A6C0ILL7_9ZZZZ</name>
<dbReference type="PANTHER" id="PTHR23310:SF62">
    <property type="entry name" value="ACYL-COA BINDING PROTEIN 1, ISOFORM A"/>
    <property type="match status" value="1"/>
</dbReference>
<proteinExistence type="predicted"/>
<dbReference type="PROSITE" id="PS51228">
    <property type="entry name" value="ACB_2"/>
    <property type="match status" value="1"/>
</dbReference>
<dbReference type="EMBL" id="MN740215">
    <property type="protein sequence ID" value="QHT94111.1"/>
    <property type="molecule type" value="Genomic_DNA"/>
</dbReference>
<organism evidence="3">
    <name type="scientific">viral metagenome</name>
    <dbReference type="NCBI Taxonomy" id="1070528"/>
    <lineage>
        <taxon>unclassified sequences</taxon>
        <taxon>metagenomes</taxon>
        <taxon>organismal metagenomes</taxon>
    </lineage>
</organism>
<dbReference type="InterPro" id="IPR014352">
    <property type="entry name" value="FERM/acyl-CoA-bd_prot_sf"/>
</dbReference>
<feature type="domain" description="ACB" evidence="2">
    <location>
        <begin position="5"/>
        <end position="90"/>
    </location>
</feature>
<sequence>MSNNLEERFETAVEEIKKLPTTPQQEDLLKLYGLYKRVTFGICNIEKPWVVQIEASLKWNAWNDVSSLTKNQAMTTYIMITNKLFRENNIYKNI</sequence>
<dbReference type="InterPro" id="IPR035984">
    <property type="entry name" value="Acyl-CoA-binding_sf"/>
</dbReference>
<dbReference type="InterPro" id="IPR000582">
    <property type="entry name" value="Acyl-CoA-binding_protein"/>
</dbReference>
<keyword evidence="1" id="KW-0446">Lipid-binding</keyword>
<dbReference type="SUPFAM" id="SSF47027">
    <property type="entry name" value="Acyl-CoA binding protein"/>
    <property type="match status" value="1"/>
</dbReference>
<dbReference type="PANTHER" id="PTHR23310">
    <property type="entry name" value="ACYL-COA-BINDING PROTEIN, ACBP"/>
    <property type="match status" value="1"/>
</dbReference>
<dbReference type="GO" id="GO:0006631">
    <property type="term" value="P:fatty acid metabolic process"/>
    <property type="evidence" value="ECO:0007669"/>
    <property type="project" value="TreeGrafter"/>
</dbReference>
<evidence type="ECO:0000313" key="3">
    <source>
        <dbReference type="EMBL" id="QHT94111.1"/>
    </source>
</evidence>
<dbReference type="Pfam" id="PF00887">
    <property type="entry name" value="ACBP"/>
    <property type="match status" value="1"/>
</dbReference>
<evidence type="ECO:0000259" key="2">
    <source>
        <dbReference type="PROSITE" id="PS51228"/>
    </source>
</evidence>
<evidence type="ECO:0000256" key="1">
    <source>
        <dbReference type="ARBA" id="ARBA00023121"/>
    </source>
</evidence>
<dbReference type="Gene3D" id="1.20.80.10">
    <property type="match status" value="1"/>
</dbReference>